<dbReference type="EMBL" id="GBRH01184646">
    <property type="protein sequence ID" value="JAE13250.1"/>
    <property type="molecule type" value="Transcribed_RNA"/>
</dbReference>
<name>A0A0A9FJR0_ARUDO</name>
<dbReference type="AlphaFoldDB" id="A0A0A9FJR0"/>
<reference evidence="1" key="2">
    <citation type="journal article" date="2015" name="Data Brief">
        <title>Shoot transcriptome of the giant reed, Arundo donax.</title>
        <authorList>
            <person name="Barrero R.A."/>
            <person name="Guerrero F.D."/>
            <person name="Moolhuijzen P."/>
            <person name="Goolsby J.A."/>
            <person name="Tidwell J."/>
            <person name="Bellgard S.E."/>
            <person name="Bellgard M.I."/>
        </authorList>
    </citation>
    <scope>NUCLEOTIDE SEQUENCE</scope>
    <source>
        <tissue evidence="1">Shoot tissue taken approximately 20 cm above the soil surface</tissue>
    </source>
</reference>
<evidence type="ECO:0000313" key="1">
    <source>
        <dbReference type="EMBL" id="JAE13250.1"/>
    </source>
</evidence>
<accession>A0A0A9FJR0</accession>
<organism evidence="1">
    <name type="scientific">Arundo donax</name>
    <name type="common">Giant reed</name>
    <name type="synonym">Donax arundinaceus</name>
    <dbReference type="NCBI Taxonomy" id="35708"/>
    <lineage>
        <taxon>Eukaryota</taxon>
        <taxon>Viridiplantae</taxon>
        <taxon>Streptophyta</taxon>
        <taxon>Embryophyta</taxon>
        <taxon>Tracheophyta</taxon>
        <taxon>Spermatophyta</taxon>
        <taxon>Magnoliopsida</taxon>
        <taxon>Liliopsida</taxon>
        <taxon>Poales</taxon>
        <taxon>Poaceae</taxon>
        <taxon>PACMAD clade</taxon>
        <taxon>Arundinoideae</taxon>
        <taxon>Arundineae</taxon>
        <taxon>Arundo</taxon>
    </lineage>
</organism>
<protein>
    <submittedName>
        <fullName evidence="1">Uncharacterized protein</fullName>
    </submittedName>
</protein>
<reference evidence="1" key="1">
    <citation type="submission" date="2014-09" db="EMBL/GenBank/DDBJ databases">
        <authorList>
            <person name="Magalhaes I.L.F."/>
            <person name="Oliveira U."/>
            <person name="Santos F.R."/>
            <person name="Vidigal T.H.D.A."/>
            <person name="Brescovit A.D."/>
            <person name="Santos A.J."/>
        </authorList>
    </citation>
    <scope>NUCLEOTIDE SEQUENCE</scope>
    <source>
        <tissue evidence="1">Shoot tissue taken approximately 20 cm above the soil surface</tissue>
    </source>
</reference>
<proteinExistence type="predicted"/>
<sequence>MFLVYLQLNSMMDLCSDILVRAAGGLLAILDNERLLDTLGQMEGGTSIAIDSLEHISFYPLICDGMR</sequence>